<evidence type="ECO:0000256" key="3">
    <source>
        <dbReference type="ARBA" id="ARBA00022679"/>
    </source>
</evidence>
<organism evidence="8 9">
    <name type="scientific">Chloroflexus islandicus</name>
    <dbReference type="NCBI Taxonomy" id="1707952"/>
    <lineage>
        <taxon>Bacteria</taxon>
        <taxon>Bacillati</taxon>
        <taxon>Chloroflexota</taxon>
        <taxon>Chloroflexia</taxon>
        <taxon>Chloroflexales</taxon>
        <taxon>Chloroflexineae</taxon>
        <taxon>Chloroflexaceae</taxon>
        <taxon>Chloroflexus</taxon>
    </lineage>
</organism>
<feature type="active site" description="Proton donor" evidence="6">
    <location>
        <position position="425"/>
    </location>
</feature>
<dbReference type="Gene3D" id="3.20.20.80">
    <property type="entry name" value="Glycosidases"/>
    <property type="match status" value="1"/>
</dbReference>
<dbReference type="Gene3D" id="1.20.58.80">
    <property type="entry name" value="Phosphotransferase system, lactose/cellobiose-type IIA subunit"/>
    <property type="match status" value="1"/>
</dbReference>
<evidence type="ECO:0000256" key="6">
    <source>
        <dbReference type="HAMAP-Rule" id="MF_02124"/>
    </source>
</evidence>
<dbReference type="Pfam" id="PF11896">
    <property type="entry name" value="GlgE_dom_N_S"/>
    <property type="match status" value="1"/>
</dbReference>
<feature type="site" description="Transition state stabilizer" evidence="6">
    <location>
        <position position="483"/>
    </location>
</feature>
<keyword evidence="4 6" id="KW-0119">Carbohydrate metabolism</keyword>
<dbReference type="Pfam" id="PF00128">
    <property type="entry name" value="Alpha-amylase"/>
    <property type="match status" value="1"/>
</dbReference>
<protein>
    <recommendedName>
        <fullName evidence="6">Alpha-1,4-glucan:maltose-1-phosphate maltosyltransferase</fullName>
        <shortName evidence="6">GMPMT</shortName>
        <ecNumber evidence="6">2.4.99.16</ecNumber>
    </recommendedName>
    <alternativeName>
        <fullName evidence="6">(1-&gt;4)-alpha-D-glucan:maltose-1-phosphate alpha-D-maltosyltransferase</fullName>
    </alternativeName>
</protein>
<dbReference type="InterPro" id="IPR017853">
    <property type="entry name" value="GH"/>
</dbReference>
<reference evidence="8 9" key="1">
    <citation type="submission" date="2016-04" db="EMBL/GenBank/DDBJ databases">
        <title>Chloroflexus islandicus sp. nov., a thermophilic filamentous anoxygenic phototrophic bacterium from geyser Strokkur (Iceland).</title>
        <authorList>
            <person name="Gaisin V.A."/>
            <person name="Kalashnikov A.M."/>
            <person name="Sukhacheva M.V."/>
            <person name="Grouzdev D.S."/>
            <person name="Ivanov T.M."/>
            <person name="Kuznetsov B."/>
            <person name="Gorlenko V.M."/>
        </authorList>
    </citation>
    <scope>NUCLEOTIDE SEQUENCE [LARGE SCALE GENOMIC DNA]</scope>
    <source>
        <strain evidence="9">isl-2</strain>
    </source>
</reference>
<dbReference type="STRING" id="1707952.A6A03_01525"/>
<feature type="binding site" evidence="6">
    <location>
        <position position="325"/>
    </location>
    <ligand>
        <name>alpha-maltose 1-phosphate</name>
        <dbReference type="ChEBI" id="CHEBI:63576"/>
    </ligand>
</feature>
<dbReference type="CDD" id="cd11344">
    <property type="entry name" value="AmyAc_GlgE_like"/>
    <property type="match status" value="1"/>
</dbReference>
<comment type="subunit">
    <text evidence="1 6">Homodimer.</text>
</comment>
<keyword evidence="9" id="KW-1185">Reference proteome</keyword>
<gene>
    <name evidence="6" type="primary">glgE</name>
    <name evidence="8" type="ORF">A6A03_01525</name>
</gene>
<proteinExistence type="inferred from homology"/>
<keyword evidence="3 6" id="KW-0808">Transferase</keyword>
<feature type="domain" description="Glycosyl hydrolase family 13 catalytic" evidence="7">
    <location>
        <begin position="217"/>
        <end position="562"/>
    </location>
</feature>
<dbReference type="Gene3D" id="2.60.40.1180">
    <property type="entry name" value="Golgi alpha-mannosidase II"/>
    <property type="match status" value="1"/>
</dbReference>
<dbReference type="AlphaFoldDB" id="A0A178MBQ5"/>
<dbReference type="EC" id="2.4.99.16" evidence="6"/>
<dbReference type="EMBL" id="LWQS01000049">
    <property type="protein sequence ID" value="OAN45966.1"/>
    <property type="molecule type" value="Genomic_DNA"/>
</dbReference>
<dbReference type="GO" id="GO:0030979">
    <property type="term" value="P:alpha-glucan biosynthetic process"/>
    <property type="evidence" value="ECO:0007669"/>
    <property type="project" value="UniProtKB-UniRule"/>
</dbReference>
<evidence type="ECO:0000313" key="8">
    <source>
        <dbReference type="EMBL" id="OAN45966.1"/>
    </source>
</evidence>
<evidence type="ECO:0000256" key="2">
    <source>
        <dbReference type="ARBA" id="ARBA00022676"/>
    </source>
</evidence>
<dbReference type="SUPFAM" id="SSF51445">
    <property type="entry name" value="(Trans)glycosidases"/>
    <property type="match status" value="1"/>
</dbReference>
<comment type="function">
    <text evidence="6">Maltosyltransferase that uses maltose 1-phosphate (M1P) as the sugar donor to elongate linear or branched alpha-(1-&gt;4)-glucans. Is involved in a branched alpha-glucan biosynthetic pathway from trehalose, together with TreS, Mak and GlgB.</text>
</comment>
<dbReference type="GO" id="GO:0016758">
    <property type="term" value="F:hexosyltransferase activity"/>
    <property type="evidence" value="ECO:0007669"/>
    <property type="project" value="UniProtKB-UniRule"/>
</dbReference>
<dbReference type="SMART" id="SM00642">
    <property type="entry name" value="Aamy"/>
    <property type="match status" value="1"/>
</dbReference>
<keyword evidence="2 6" id="KW-0328">Glycosyltransferase</keyword>
<evidence type="ECO:0000259" key="7">
    <source>
        <dbReference type="SMART" id="SM00642"/>
    </source>
</evidence>
<dbReference type="InterPro" id="IPR013780">
    <property type="entry name" value="Glyco_hydro_b"/>
</dbReference>
<dbReference type="InterPro" id="IPR013783">
    <property type="entry name" value="Ig-like_fold"/>
</dbReference>
<dbReference type="Pfam" id="PF21702">
    <property type="entry name" value="GLGE_C"/>
    <property type="match status" value="1"/>
</dbReference>
<dbReference type="GO" id="GO:0004553">
    <property type="term" value="F:hydrolase activity, hydrolyzing O-glycosyl compounds"/>
    <property type="evidence" value="ECO:0007669"/>
    <property type="project" value="InterPro"/>
</dbReference>
<comment type="caution">
    <text evidence="8">The sequence shown here is derived from an EMBL/GenBank/DDBJ whole genome shotgun (WGS) entry which is preliminary data.</text>
</comment>
<feature type="binding site" evidence="6">
    <location>
        <begin position="537"/>
        <end position="538"/>
    </location>
    <ligand>
        <name>alpha-maltose 1-phosphate</name>
        <dbReference type="ChEBI" id="CHEBI:63576"/>
    </ligand>
</feature>
<dbReference type="InterPro" id="IPR021828">
    <property type="entry name" value="GlgE_dom_N/S"/>
</dbReference>
<accession>A0A178MBQ5</accession>
<dbReference type="HAMAP" id="MF_02124">
    <property type="entry name" value="GlgE"/>
    <property type="match status" value="1"/>
</dbReference>
<sequence>MTVKAPRSRSRRAAAAVAPDLAAVGEGRRRVIIEAVEPAIDGGRYPVKRIVGDVLTVRCDLFADGHDELAAVVRHRPVGAKTWHEAPLRPLVNDRWEGQFTLNSIGRHEFQIVAWIDRFATWVHQLEKRLAAGQDVRVDLQIGAALVGEAARHASGADSAVLHVAEAALIAGDVDTAFAGEIHSLMAVHLPRRFATESEVYPVTVERERARFSAWYELFPRSTADEPGRHGTFRDVIKRLPYVAELGFDVLYLPPIHPIGYTFRKGRNNSLTAGPNDPGSPWAIGNADGGHMSVHPELGTLEDFRALVAAARTYGIEVALDIAFQCSPDHPYVREHPQWFRARPDGTIQYAENPPKKYQDIYPFDFESDDWQGLWQELRRIFAFWIEQGVRIFRVDNPHTKSLRFWDWCLNSLKAEHPDLIFLSEAFTRPKVMYHLAKIGFTQSYTYYTWRTTKHEITQYLQELTTPPVSDLFIPNFWPNTPDILTPQFYAGQRSVFLTRAAMAATLTASWGMYGPAYELMEHVPVPGREEYIDNEKYEIKRWNLDAPHSLRGFIAQLNRIRREHPALHRNDTLRFHRVDIDFHEHEWLLAYSKTSPDGKDIILVVVNLDPERTQRGWVQVPVAEWGLNSMYQAHDLLTDARYTWSGEFNYVELSPQAPVHIFCIRRLRRDERGFEYFA</sequence>
<feature type="binding site" evidence="6">
    <location>
        <position position="360"/>
    </location>
    <ligand>
        <name>alpha-maltose 1-phosphate</name>
        <dbReference type="ChEBI" id="CHEBI:63576"/>
    </ligand>
</feature>
<dbReference type="Gene3D" id="2.60.40.10">
    <property type="entry name" value="Immunoglobulins"/>
    <property type="match status" value="1"/>
</dbReference>
<feature type="binding site" evidence="6">
    <location>
        <position position="397"/>
    </location>
    <ligand>
        <name>alpha-maltose 1-phosphate</name>
        <dbReference type="ChEBI" id="CHEBI:63576"/>
    </ligand>
</feature>
<dbReference type="InterPro" id="IPR026585">
    <property type="entry name" value="GlgE"/>
</dbReference>
<feature type="binding site" evidence="6">
    <location>
        <position position="265"/>
    </location>
    <ligand>
        <name>alpha-maltose 1-phosphate</name>
        <dbReference type="ChEBI" id="CHEBI:63576"/>
    </ligand>
</feature>
<comment type="catalytic activity">
    <reaction evidence="5 6">
        <text>alpha-maltose 1-phosphate + [(1-&gt;4)-alpha-D-glucosyl](n) = [(1-&gt;4)-alpha-D-glucosyl](n+2) + phosphate</text>
        <dbReference type="Rhea" id="RHEA:42692"/>
        <dbReference type="Rhea" id="RHEA-COMP:9584"/>
        <dbReference type="Rhea" id="RHEA-COMP:10183"/>
        <dbReference type="ChEBI" id="CHEBI:15444"/>
        <dbReference type="ChEBI" id="CHEBI:43474"/>
        <dbReference type="ChEBI" id="CHEBI:63576"/>
        <dbReference type="EC" id="2.4.99.16"/>
    </reaction>
</comment>
<dbReference type="InterPro" id="IPR049171">
    <property type="entry name" value="GLGE_C"/>
</dbReference>
<evidence type="ECO:0000256" key="1">
    <source>
        <dbReference type="ARBA" id="ARBA00011738"/>
    </source>
</evidence>
<dbReference type="PANTHER" id="PTHR47786">
    <property type="entry name" value="ALPHA-1,4-GLUCAN:MALTOSE-1-PHOSPHATE MALTOSYLTRANSFERASE"/>
    <property type="match status" value="1"/>
</dbReference>
<name>A0A178MBQ5_9CHLR</name>
<feature type="active site" description="Nucleophile" evidence="6">
    <location>
        <position position="396"/>
    </location>
</feature>
<dbReference type="RefSeq" id="WP_066786530.1">
    <property type="nucleotide sequence ID" value="NZ_LWQS01000049.1"/>
</dbReference>
<dbReference type="InterPro" id="IPR006047">
    <property type="entry name" value="GH13_cat_dom"/>
</dbReference>
<evidence type="ECO:0000256" key="4">
    <source>
        <dbReference type="ARBA" id="ARBA00023277"/>
    </source>
</evidence>
<evidence type="ECO:0000256" key="5">
    <source>
        <dbReference type="ARBA" id="ARBA00048735"/>
    </source>
</evidence>
<dbReference type="PANTHER" id="PTHR47786:SF2">
    <property type="entry name" value="GLYCOSYL HYDROLASE FAMILY 13 CATALYTIC DOMAIN-CONTAINING PROTEIN"/>
    <property type="match status" value="1"/>
</dbReference>
<dbReference type="OrthoDB" id="9805159at2"/>
<evidence type="ECO:0000313" key="9">
    <source>
        <dbReference type="Proteomes" id="UP000078287"/>
    </source>
</evidence>
<comment type="similarity">
    <text evidence="6">Belongs to the glycosyl hydrolase 13 family. GlgE subfamily.</text>
</comment>
<dbReference type="Proteomes" id="UP000078287">
    <property type="component" value="Unassembled WGS sequence"/>
</dbReference>